<sequence length="46" mass="4867">MEEVLGYTLTGIARIGGVVIECLGTAAEVWVAVRAGRTCDQEKRGS</sequence>
<accession>A0ABP5QXN3</accession>
<dbReference type="RefSeq" id="WP_344636963.1">
    <property type="nucleotide sequence ID" value="NZ_BAAATR010000012.1"/>
</dbReference>
<gene>
    <name evidence="1" type="ORF">GCM10010430_31070</name>
</gene>
<evidence type="ECO:0000313" key="1">
    <source>
        <dbReference type="EMBL" id="GAA2246829.1"/>
    </source>
</evidence>
<dbReference type="Proteomes" id="UP001500305">
    <property type="component" value="Unassembled WGS sequence"/>
</dbReference>
<dbReference type="EMBL" id="BAAATR010000012">
    <property type="protein sequence ID" value="GAA2246829.1"/>
    <property type="molecule type" value="Genomic_DNA"/>
</dbReference>
<proteinExistence type="predicted"/>
<keyword evidence="2" id="KW-1185">Reference proteome</keyword>
<comment type="caution">
    <text evidence="1">The sequence shown here is derived from an EMBL/GenBank/DDBJ whole genome shotgun (WGS) entry which is preliminary data.</text>
</comment>
<name>A0ABP5QXN3_9ACTN</name>
<protein>
    <submittedName>
        <fullName evidence="1">Uncharacterized protein</fullName>
    </submittedName>
</protein>
<evidence type="ECO:0000313" key="2">
    <source>
        <dbReference type="Proteomes" id="UP001500305"/>
    </source>
</evidence>
<organism evidence="1 2">
    <name type="scientific">Kitasatospora cystarginea</name>
    <dbReference type="NCBI Taxonomy" id="58350"/>
    <lineage>
        <taxon>Bacteria</taxon>
        <taxon>Bacillati</taxon>
        <taxon>Actinomycetota</taxon>
        <taxon>Actinomycetes</taxon>
        <taxon>Kitasatosporales</taxon>
        <taxon>Streptomycetaceae</taxon>
        <taxon>Kitasatospora</taxon>
    </lineage>
</organism>
<reference evidence="2" key="1">
    <citation type="journal article" date="2019" name="Int. J. Syst. Evol. Microbiol.">
        <title>The Global Catalogue of Microorganisms (GCM) 10K type strain sequencing project: providing services to taxonomists for standard genome sequencing and annotation.</title>
        <authorList>
            <consortium name="The Broad Institute Genomics Platform"/>
            <consortium name="The Broad Institute Genome Sequencing Center for Infectious Disease"/>
            <person name="Wu L."/>
            <person name="Ma J."/>
        </authorList>
    </citation>
    <scope>NUCLEOTIDE SEQUENCE [LARGE SCALE GENOMIC DNA]</scope>
    <source>
        <strain evidence="2">JCM 7356</strain>
    </source>
</reference>